<evidence type="ECO:0000256" key="1">
    <source>
        <dbReference type="ARBA" id="ARBA00023054"/>
    </source>
</evidence>
<dbReference type="PANTHER" id="PTHR14430:SF0">
    <property type="entry name" value="SEC2P DOMAIN-CONTAINING PROTEIN"/>
    <property type="match status" value="1"/>
</dbReference>
<dbReference type="GO" id="GO:0006887">
    <property type="term" value="P:exocytosis"/>
    <property type="evidence" value="ECO:0007669"/>
    <property type="project" value="TreeGrafter"/>
</dbReference>
<dbReference type="GO" id="GO:0005085">
    <property type="term" value="F:guanyl-nucleotide exchange factor activity"/>
    <property type="evidence" value="ECO:0007669"/>
    <property type="project" value="InterPro"/>
</dbReference>
<feature type="compositionally biased region" description="Basic residues" evidence="4">
    <location>
        <begin position="1080"/>
        <end position="1091"/>
    </location>
</feature>
<gene>
    <name evidence="6" type="ORF">PCL_03224</name>
</gene>
<dbReference type="Gene3D" id="6.10.140.910">
    <property type="match status" value="1"/>
</dbReference>
<feature type="region of interest" description="Disordered" evidence="4">
    <location>
        <begin position="2067"/>
        <end position="2166"/>
    </location>
</feature>
<keyword evidence="2" id="KW-0479">Metal-binding</keyword>
<dbReference type="Pfam" id="PF00067">
    <property type="entry name" value="p450"/>
    <property type="match status" value="2"/>
</dbReference>
<dbReference type="CDD" id="cd21044">
    <property type="entry name" value="Rab11BD_RAB3IP_like"/>
    <property type="match status" value="1"/>
</dbReference>
<feature type="compositionally biased region" description="Basic and acidic residues" evidence="4">
    <location>
        <begin position="2141"/>
        <end position="2152"/>
    </location>
</feature>
<dbReference type="InterPro" id="IPR040351">
    <property type="entry name" value="RAB3IL/RAB3IP/Sec2"/>
</dbReference>
<feature type="domain" description="GDP/GTP exchange factor Sec2 N-terminal" evidence="5">
    <location>
        <begin position="1596"/>
        <end position="1745"/>
    </location>
</feature>
<feature type="coiled-coil region" evidence="3">
    <location>
        <begin position="1603"/>
        <end position="1630"/>
    </location>
</feature>
<dbReference type="Pfam" id="PF06428">
    <property type="entry name" value="Sec2p"/>
    <property type="match status" value="1"/>
</dbReference>
<dbReference type="GO" id="GO:0004497">
    <property type="term" value="F:monooxygenase activity"/>
    <property type="evidence" value="ECO:0007669"/>
    <property type="project" value="InterPro"/>
</dbReference>
<dbReference type="Pfam" id="PF25555">
    <property type="entry name" value="RAB3A-like_C"/>
    <property type="match status" value="1"/>
</dbReference>
<feature type="compositionally biased region" description="Pro residues" evidence="4">
    <location>
        <begin position="1508"/>
        <end position="1517"/>
    </location>
</feature>
<feature type="compositionally biased region" description="Basic and acidic residues" evidence="4">
    <location>
        <begin position="27"/>
        <end position="36"/>
    </location>
</feature>
<dbReference type="Gene3D" id="1.10.630.10">
    <property type="entry name" value="Cytochrome P450"/>
    <property type="match status" value="1"/>
</dbReference>
<sequence length="2166" mass="233463">MVSDGASGVWRGTLMKGLDGSNQGTGGERRWSAGERLRGSRRANRCFVVGKPFHWAAFHLTAVACNAWVPGPGRWAGAPPLHWAGERGPSFAVHSPQPDAHSRPWRAAAAPSPSKRLDKARTNVAIAATLPRSKTRLGLATSGITTAQAITHVYGLTAADLSPSSSTAASVRHDCDLVGATGATRCQSMQTQAPPRRIRCRADAPPVSSPCGLSCARTNIPEPSSHLGFQVRHHLHLDTRRAHSYPLPTKTWSRPLKSGVNGFLDVEASLIATTSPLLVQLCSIHCGKLWSACEAVATFPAHVRVPTAGSAASRSVAAMSYQILGIAIVAAVYALIRFLNATDVPRIKGLPEIPGVPVFGNLLQLGVDHARVAQKWARKYGPVFQTRLGTKRIIFVNSYDSVKHFWITHQSALISRPTFHTFHSVVSTSQGFTIGTSPWDESCKRRRKAAATALNRPATQSYMPILDLESTASIKELLEDSKGGAVDVDPNAYVQRFALNTSLTLNYGFRIDGSIDSDLLKEITHVEREISNFRSTSNNWQDYVPLLRLWGAQNSAAQEYRARRDKYLTDMLTALQDRIAKGTDKPCITGNILKDPEAKLNFAELKSICLTMVSAGLDTVPGNIIMGLAYLSTEKGRAVQAKALRAIEEVYPDGDAWEKCLVEEKVPYVTALVKETLRYWSVIPMCLPRTSIKDIPYEGTVIPAGTTFFMVRSHVVGAGPSVGREGCDDGRGYPVADDNLSKQNAYAADYDEARFKEPYEFVPERFLDDKEVGTPHYGYGAGSRMCAGSHLANRELYTAYMRIITAFEIVPARDPADAPIMDAIEANATPTSLTMDPKPFKVGLRARNEAKLRQWIAEADERTKDLWLDAGGARVQQARFLVARLPVSVSDPCVVKYEPPRAPPVAGYDESRVNDAVASASRMWFGIAGDCGDALTAAASSAPQSSEQRAASMAAQSPRDPAHSLPSHGTWKCARRRRGVRGQMSRLPGLARAIDEVYLRYPALRRASHRPDATRSRACRGHLVLQPAATKSTSVAAPPDCNVAHNTCIVGRHVTSVSAGASVRPGHSLPLVGSLDARGPKQRTTRWHPARARLAGTPPESWTAAELATGVAALPGPSSPAGPPWSLGTMEGIWQRHPLSHSAPVGLTADGSSVSVTCSCPIGGPVGGPGRPRFRCRRAVLVPFARSLLARPNRSLSSPHSSPHFAAPRIASQRLALPPPVTSRRARLDLLVPPKASFLIRCLPIRKPSFVAALFTSGQEQAEEQDPVRHARDSEIVSGPHCHPVCSDLNSPRLASPPLTASTPARPVLLPSPPIAIRGWLAAFPHGSHHAPWSKPASYPPLLTAALPASELVGLRRKKGTNTGRPPTDVRRRDNTSCTGDGRARRSRLTSLAQSFVAALLCSASLRVVSPRRSSAPTFGPCLAGRHRDARLHEDPSPRHIAGRGDQLSLLLSSSHHGIASRPPRPIFIHVAGWSQHHQPSSRPSSGRSFGHLRSLSSVAHTTSVSSPPSPSPPKTGPFPKSSSTSQLPVASLKASLSAPILGGSDEMSTLPDPRRRVSDSAGDDGRSNSIPTQHPDLTDEVATLSTKLINAINHQTVLDDTLSATRHELQSARDRIRELERRNQSQRDMMAGDVWVRKSSLDHERKAMLADKKLIQARLAEETAKRLDVEKEKKKIEQELENLTAALFEEANKMVIGAKEEAQVQHEALQRRNDQLKAQLTDSESLLKSQQEQLSELKQVLENMATERDDLTTGTTAPPSPGAPRFDAAEAVAAAFPPPADASSADSNAPCPPMSLQHLLQPVLRVDLGSFEDFMTLAHLSHQRRGSRISSGSMGGLASSTLGLGGGGGTTFSAHQNASTASLSTATASSSAPQSPNTPASTASMGSTSLGGAPIPNLKDTKFYKRVLSEDIEPTLRLDTAPGLSWLARRSVLAAIADGSLVVEPVPQVATTYVAARPQYYPCSLCGEARKDEEHLRRHRFRTSEAESAQRYPLCNYCLARVRSTCDFLGFLRMVRDGHWKTDDENHEKAAWEECVKLREHMFWARIGGGVVPTAQAGVPSAAATTAAAAADKESRRSEERAGPLPVSGITLSSDERASAARPQDGQNETTPDADAASTHGAEPKEPRTPPEQTDGNTSDDDKSTHPHESTNDAPQQPATPSVAD</sequence>
<comment type="caution">
    <text evidence="6">The sequence shown here is derived from an EMBL/GenBank/DDBJ whole genome shotgun (WGS) entry which is preliminary data.</text>
</comment>
<accession>A0A2U3ENI6</accession>
<organism evidence="6 7">
    <name type="scientific">Purpureocillium lilacinum</name>
    <name type="common">Paecilomyces lilacinus</name>
    <dbReference type="NCBI Taxonomy" id="33203"/>
    <lineage>
        <taxon>Eukaryota</taxon>
        <taxon>Fungi</taxon>
        <taxon>Dikarya</taxon>
        <taxon>Ascomycota</taxon>
        <taxon>Pezizomycotina</taxon>
        <taxon>Sordariomycetes</taxon>
        <taxon>Hypocreomycetidae</taxon>
        <taxon>Hypocreales</taxon>
        <taxon>Ophiocordycipitaceae</taxon>
        <taxon>Purpureocillium</taxon>
    </lineage>
</organism>
<feature type="binding site" description="axial binding residue" evidence="2">
    <location>
        <position position="786"/>
    </location>
    <ligand>
        <name>heme</name>
        <dbReference type="ChEBI" id="CHEBI:30413"/>
    </ligand>
    <ligandPart>
        <name>Fe</name>
        <dbReference type="ChEBI" id="CHEBI:18248"/>
    </ligandPart>
</feature>
<evidence type="ECO:0000256" key="3">
    <source>
        <dbReference type="SAM" id="Coils"/>
    </source>
</evidence>
<feature type="region of interest" description="Disordered" evidence="4">
    <location>
        <begin position="1498"/>
        <end position="1579"/>
    </location>
</feature>
<dbReference type="GO" id="GO:0070319">
    <property type="term" value="C:Golgi to plasma membrane transport vesicle"/>
    <property type="evidence" value="ECO:0007669"/>
    <property type="project" value="TreeGrafter"/>
</dbReference>
<dbReference type="SUPFAM" id="SSF48264">
    <property type="entry name" value="Cytochrome P450"/>
    <property type="match status" value="1"/>
</dbReference>
<dbReference type="SUPFAM" id="SSF144284">
    <property type="entry name" value="Sec2 N-terminal region"/>
    <property type="match status" value="1"/>
</dbReference>
<feature type="region of interest" description="Disordered" evidence="4">
    <location>
        <begin position="1071"/>
        <end position="1101"/>
    </location>
</feature>
<dbReference type="EMBL" id="LCWV01000001">
    <property type="protein sequence ID" value="PWI76030.1"/>
    <property type="molecule type" value="Genomic_DNA"/>
</dbReference>
<feature type="compositionally biased region" description="Low complexity" evidence="4">
    <location>
        <begin position="1864"/>
        <end position="1885"/>
    </location>
</feature>
<dbReference type="PRINTS" id="PR00463">
    <property type="entry name" value="EP450I"/>
</dbReference>
<dbReference type="GO" id="GO:0016705">
    <property type="term" value="F:oxidoreductase activity, acting on paired donors, with incorporation or reduction of molecular oxygen"/>
    <property type="evidence" value="ECO:0007669"/>
    <property type="project" value="InterPro"/>
</dbReference>
<reference evidence="6 7" key="1">
    <citation type="journal article" date="2016" name="Front. Microbiol.">
        <title>Genome and transcriptome sequences reveal the specific parasitism of the nematophagous Purpureocillium lilacinum 36-1.</title>
        <authorList>
            <person name="Xie J."/>
            <person name="Li S."/>
            <person name="Mo C."/>
            <person name="Xiao X."/>
            <person name="Peng D."/>
            <person name="Wang G."/>
            <person name="Xiao Y."/>
        </authorList>
    </citation>
    <scope>NUCLEOTIDE SEQUENCE [LARGE SCALE GENOMIC DNA]</scope>
    <source>
        <strain evidence="6 7">36-1</strain>
    </source>
</reference>
<feature type="region of interest" description="Disordered" evidence="4">
    <location>
        <begin position="92"/>
        <end position="113"/>
    </location>
</feature>
<feature type="compositionally biased region" description="Basic and acidic residues" evidence="4">
    <location>
        <begin position="2072"/>
        <end position="2083"/>
    </location>
</feature>
<feature type="region of interest" description="Disordered" evidence="4">
    <location>
        <begin position="1864"/>
        <end position="1894"/>
    </location>
</feature>
<feature type="region of interest" description="Disordered" evidence="4">
    <location>
        <begin position="1354"/>
        <end position="1383"/>
    </location>
</feature>
<evidence type="ECO:0000313" key="7">
    <source>
        <dbReference type="Proteomes" id="UP000245956"/>
    </source>
</evidence>
<feature type="region of interest" description="Disordered" evidence="4">
    <location>
        <begin position="938"/>
        <end position="970"/>
    </location>
</feature>
<evidence type="ECO:0000256" key="4">
    <source>
        <dbReference type="SAM" id="MobiDB-lite"/>
    </source>
</evidence>
<protein>
    <submittedName>
        <fullName evidence="6">Cytochrome P450 phenylacetate 2-hydroxylase</fullName>
    </submittedName>
</protein>
<dbReference type="InterPro" id="IPR001128">
    <property type="entry name" value="Cyt_P450"/>
</dbReference>
<keyword evidence="2" id="KW-0349">Heme</keyword>
<proteinExistence type="predicted"/>
<feature type="region of interest" description="Disordered" evidence="4">
    <location>
        <begin position="12"/>
        <end position="36"/>
    </location>
</feature>
<dbReference type="GO" id="GO:0020037">
    <property type="term" value="F:heme binding"/>
    <property type="evidence" value="ECO:0007669"/>
    <property type="project" value="InterPro"/>
</dbReference>
<evidence type="ECO:0000256" key="2">
    <source>
        <dbReference type="PIRSR" id="PIRSR602401-1"/>
    </source>
</evidence>
<dbReference type="InterPro" id="IPR036396">
    <property type="entry name" value="Cyt_P450_sf"/>
</dbReference>
<dbReference type="InterPro" id="IPR009449">
    <property type="entry name" value="Sec2_N"/>
</dbReference>
<name>A0A2U3ENI6_PURLI</name>
<dbReference type="CDD" id="cd11066">
    <property type="entry name" value="CYP_PhacA-like"/>
    <property type="match status" value="1"/>
</dbReference>
<keyword evidence="2" id="KW-0408">Iron</keyword>
<feature type="compositionally biased region" description="Basic and acidic residues" evidence="4">
    <location>
        <begin position="1553"/>
        <end position="1567"/>
    </location>
</feature>
<dbReference type="PANTHER" id="PTHR14430">
    <property type="entry name" value="RABIN3-RELATED"/>
    <property type="match status" value="1"/>
</dbReference>
<feature type="coiled-coil region" evidence="3">
    <location>
        <begin position="1658"/>
        <end position="1748"/>
    </location>
</feature>
<feature type="compositionally biased region" description="Low complexity" evidence="4">
    <location>
        <begin position="938"/>
        <end position="952"/>
    </location>
</feature>
<keyword evidence="1 3" id="KW-0175">Coiled coil</keyword>
<dbReference type="GO" id="GO:0051286">
    <property type="term" value="C:cell tip"/>
    <property type="evidence" value="ECO:0007669"/>
    <property type="project" value="TreeGrafter"/>
</dbReference>
<comment type="cofactor">
    <cofactor evidence="2">
        <name>heme</name>
        <dbReference type="ChEBI" id="CHEBI:30413"/>
    </cofactor>
</comment>
<evidence type="ECO:0000313" key="6">
    <source>
        <dbReference type="EMBL" id="PWI76030.1"/>
    </source>
</evidence>
<feature type="compositionally biased region" description="Low complexity" evidence="4">
    <location>
        <begin position="1498"/>
        <end position="1507"/>
    </location>
</feature>
<dbReference type="InterPro" id="IPR002401">
    <property type="entry name" value="Cyt_P450_E_grp-I"/>
</dbReference>
<evidence type="ECO:0000259" key="5">
    <source>
        <dbReference type="Pfam" id="PF06428"/>
    </source>
</evidence>
<dbReference type="GO" id="GO:0005506">
    <property type="term" value="F:iron ion binding"/>
    <property type="evidence" value="ECO:0007669"/>
    <property type="project" value="InterPro"/>
</dbReference>
<feature type="compositionally biased region" description="Polar residues" evidence="4">
    <location>
        <begin position="2153"/>
        <end position="2166"/>
    </location>
</feature>
<dbReference type="Proteomes" id="UP000245956">
    <property type="component" value="Unassembled WGS sequence"/>
</dbReference>